<proteinExistence type="predicted"/>
<name>A0A6B0U231_IXORI</name>
<accession>A0A6B0U231</accession>
<reference evidence="1" key="1">
    <citation type="submission" date="2019-12" db="EMBL/GenBank/DDBJ databases">
        <title>An insight into the sialome of adult female Ixodes ricinus ticks feeding for 6 days.</title>
        <authorList>
            <person name="Perner J."/>
            <person name="Ribeiro J.M.C."/>
        </authorList>
    </citation>
    <scope>NUCLEOTIDE SEQUENCE</scope>
    <source>
        <strain evidence="1">Semi-engorged</strain>
        <tissue evidence="1">Salivary glands</tissue>
    </source>
</reference>
<dbReference type="EMBL" id="GIFC01003565">
    <property type="protein sequence ID" value="MXU85648.1"/>
    <property type="molecule type" value="Transcribed_RNA"/>
</dbReference>
<sequence length="87" mass="9652">MLLPLIKLSLCTAVPSMVLPVCICKRAHYSGKGNGIKLGKKQMQHQTGWWQCTAVCNFLFNPICSTHTPSNVVNLLRLIHPPPFLPV</sequence>
<dbReference type="AlphaFoldDB" id="A0A6B0U231"/>
<evidence type="ECO:0000313" key="1">
    <source>
        <dbReference type="EMBL" id="MXU85648.1"/>
    </source>
</evidence>
<protein>
    <submittedName>
        <fullName evidence="1">Putative secreted protein</fullName>
    </submittedName>
</protein>
<organism evidence="1">
    <name type="scientific">Ixodes ricinus</name>
    <name type="common">Common tick</name>
    <name type="synonym">Acarus ricinus</name>
    <dbReference type="NCBI Taxonomy" id="34613"/>
    <lineage>
        <taxon>Eukaryota</taxon>
        <taxon>Metazoa</taxon>
        <taxon>Ecdysozoa</taxon>
        <taxon>Arthropoda</taxon>
        <taxon>Chelicerata</taxon>
        <taxon>Arachnida</taxon>
        <taxon>Acari</taxon>
        <taxon>Parasitiformes</taxon>
        <taxon>Ixodida</taxon>
        <taxon>Ixodoidea</taxon>
        <taxon>Ixodidae</taxon>
        <taxon>Ixodinae</taxon>
        <taxon>Ixodes</taxon>
    </lineage>
</organism>